<sequence>MIIDGAPRDSRDLGQRDACRVGRVIDRIDVSAGTDRNRINDLGALGSAAVDATISNPSRTLPVDRFDHHLVDTEVDPDE</sequence>
<evidence type="ECO:0000313" key="1">
    <source>
        <dbReference type="EMBL" id="TQQ79479.1"/>
    </source>
</evidence>
<dbReference type="RefSeq" id="WP_142444069.1">
    <property type="nucleotide sequence ID" value="NZ_SESI01000003.1"/>
</dbReference>
<gene>
    <name evidence="1" type="ORF">EWF95_10695</name>
</gene>
<proteinExistence type="predicted"/>
<accession>A0A544QLL3</accession>
<organism evidence="1 2">
    <name type="scientific">Halonotius roseus</name>
    <dbReference type="NCBI Taxonomy" id="2511997"/>
    <lineage>
        <taxon>Archaea</taxon>
        <taxon>Methanobacteriati</taxon>
        <taxon>Methanobacteriota</taxon>
        <taxon>Stenosarchaea group</taxon>
        <taxon>Halobacteria</taxon>
        <taxon>Halobacteriales</taxon>
        <taxon>Haloferacaceae</taxon>
        <taxon>Halonotius</taxon>
    </lineage>
</organism>
<protein>
    <submittedName>
        <fullName evidence="1">Uncharacterized protein</fullName>
    </submittedName>
</protein>
<reference evidence="1 2" key="1">
    <citation type="submission" date="2019-02" db="EMBL/GenBank/DDBJ databases">
        <title>Halonotius sp. a new haloqrchaeon isolated from saline water.</title>
        <authorList>
            <person name="Duran-Viseras A."/>
            <person name="Sanchez-Porro C."/>
            <person name="Ventosa A."/>
        </authorList>
    </citation>
    <scope>NUCLEOTIDE SEQUENCE [LARGE SCALE GENOMIC DNA]</scope>
    <source>
        <strain evidence="1 2">F9-27</strain>
    </source>
</reference>
<keyword evidence="2" id="KW-1185">Reference proteome</keyword>
<dbReference type="EMBL" id="SESI01000003">
    <property type="protein sequence ID" value="TQQ79479.1"/>
    <property type="molecule type" value="Genomic_DNA"/>
</dbReference>
<evidence type="ECO:0000313" key="2">
    <source>
        <dbReference type="Proteomes" id="UP000315385"/>
    </source>
</evidence>
<name>A0A544QLL3_9EURY</name>
<dbReference type="Proteomes" id="UP000315385">
    <property type="component" value="Unassembled WGS sequence"/>
</dbReference>
<dbReference type="AlphaFoldDB" id="A0A544QLL3"/>
<comment type="caution">
    <text evidence="1">The sequence shown here is derived from an EMBL/GenBank/DDBJ whole genome shotgun (WGS) entry which is preliminary data.</text>
</comment>